<name>A0A8E1UQM6_9BACT</name>
<protein>
    <submittedName>
        <fullName evidence="1">Uncharacterized protein</fullName>
    </submittedName>
</protein>
<dbReference type="Proteomes" id="UP000036951">
    <property type="component" value="Unassembled WGS sequence"/>
</dbReference>
<accession>A0A8E1UQM6</accession>
<comment type="caution">
    <text evidence="1">The sequence shown here is derived from an EMBL/GenBank/DDBJ whole genome shotgun (WGS) entry which is preliminary data.</text>
</comment>
<organism evidence="1 2">
    <name type="scientific">Xylanibacter rarus</name>
    <dbReference type="NCBI Taxonomy" id="1676614"/>
    <lineage>
        <taxon>Bacteria</taxon>
        <taxon>Pseudomonadati</taxon>
        <taxon>Bacteroidota</taxon>
        <taxon>Bacteroidia</taxon>
        <taxon>Bacteroidales</taxon>
        <taxon>Prevotellaceae</taxon>
        <taxon>Xylanibacter</taxon>
    </lineage>
</organism>
<reference evidence="1 2" key="1">
    <citation type="submission" date="2015-06" db="EMBL/GenBank/DDBJ databases">
        <title>Prevotella sp. 109, sp. nov., a novel member of the family Prevotellaceae isolated from human faeces.</title>
        <authorList>
            <person name="Shkoporov A.N."/>
            <person name="Chaplin A.V."/>
            <person name="Kafarskaia L.I."/>
            <person name="Efimov B.A."/>
        </authorList>
    </citation>
    <scope>NUCLEOTIDE SEQUENCE [LARGE SCALE GENOMIC DNA]</scope>
    <source>
        <strain evidence="1 2">109</strain>
    </source>
</reference>
<dbReference type="AlphaFoldDB" id="A0A8E1UQM6"/>
<dbReference type="EMBL" id="LFQU01000005">
    <property type="protein sequence ID" value="KOO69125.1"/>
    <property type="molecule type" value="Genomic_DNA"/>
</dbReference>
<keyword evidence="2" id="KW-1185">Reference proteome</keyword>
<proteinExistence type="predicted"/>
<sequence>MLFATPFRNLSITGKFPFKFFPNCSSIIKQRSSHGKDQTLLLLALKAARIVFPFLPTIDKGIIVAP</sequence>
<evidence type="ECO:0000313" key="1">
    <source>
        <dbReference type="EMBL" id="KOO69125.1"/>
    </source>
</evidence>
<gene>
    <name evidence="1" type="ORF">ACU52_04435</name>
</gene>
<evidence type="ECO:0000313" key="2">
    <source>
        <dbReference type="Proteomes" id="UP000036951"/>
    </source>
</evidence>